<protein>
    <submittedName>
        <fullName evidence="13">Outer membrane cobalamin translocator</fullName>
    </submittedName>
</protein>
<comment type="subcellular location">
    <subcellularLocation>
        <location evidence="1 9">Cell outer membrane</location>
        <topology evidence="1 9">Multi-pass membrane protein</topology>
    </subcellularLocation>
</comment>
<dbReference type="PROSITE" id="PS52016">
    <property type="entry name" value="TONB_DEPENDENT_REC_3"/>
    <property type="match status" value="1"/>
</dbReference>
<keyword evidence="7 9" id="KW-0472">Membrane</keyword>
<evidence type="ECO:0000256" key="8">
    <source>
        <dbReference type="ARBA" id="ARBA00023237"/>
    </source>
</evidence>
<keyword evidence="14" id="KW-1185">Reference proteome</keyword>
<dbReference type="GO" id="GO:0009279">
    <property type="term" value="C:cell outer membrane"/>
    <property type="evidence" value="ECO:0007669"/>
    <property type="project" value="UniProtKB-SubCell"/>
</dbReference>
<proteinExistence type="inferred from homology"/>
<dbReference type="InterPro" id="IPR039426">
    <property type="entry name" value="TonB-dep_rcpt-like"/>
</dbReference>
<feature type="domain" description="TonB-dependent receptor-like beta-barrel" evidence="11">
    <location>
        <begin position="246"/>
        <end position="700"/>
    </location>
</feature>
<dbReference type="Pfam" id="PF00593">
    <property type="entry name" value="TonB_dep_Rec_b-barrel"/>
    <property type="match status" value="1"/>
</dbReference>
<evidence type="ECO:0000256" key="5">
    <source>
        <dbReference type="ARBA" id="ARBA00022729"/>
    </source>
</evidence>
<dbReference type="CDD" id="cd01347">
    <property type="entry name" value="ligand_gated_channel"/>
    <property type="match status" value="1"/>
</dbReference>
<dbReference type="Pfam" id="PF07715">
    <property type="entry name" value="Plug"/>
    <property type="match status" value="1"/>
</dbReference>
<dbReference type="GO" id="GO:0044718">
    <property type="term" value="P:siderophore transmembrane transport"/>
    <property type="evidence" value="ECO:0007669"/>
    <property type="project" value="TreeGrafter"/>
</dbReference>
<evidence type="ECO:0000256" key="6">
    <source>
        <dbReference type="ARBA" id="ARBA00023077"/>
    </source>
</evidence>
<comment type="similarity">
    <text evidence="9 10">Belongs to the TonB-dependent receptor family.</text>
</comment>
<dbReference type="PANTHER" id="PTHR30069:SF27">
    <property type="entry name" value="BLL4766 PROTEIN"/>
    <property type="match status" value="1"/>
</dbReference>
<dbReference type="InterPro" id="IPR036942">
    <property type="entry name" value="Beta-barrel_TonB_sf"/>
</dbReference>
<dbReference type="PROSITE" id="PS01156">
    <property type="entry name" value="TONB_DEPENDENT_REC_2"/>
    <property type="match status" value="1"/>
</dbReference>
<dbReference type="InterPro" id="IPR012910">
    <property type="entry name" value="Plug_dom"/>
</dbReference>
<dbReference type="Gene3D" id="2.40.170.20">
    <property type="entry name" value="TonB-dependent receptor, beta-barrel domain"/>
    <property type="match status" value="1"/>
</dbReference>
<evidence type="ECO:0000256" key="4">
    <source>
        <dbReference type="ARBA" id="ARBA00022692"/>
    </source>
</evidence>
<keyword evidence="4 9" id="KW-0812">Transmembrane</keyword>
<dbReference type="InterPro" id="IPR010917">
    <property type="entry name" value="TonB_rcpt_CS"/>
</dbReference>
<dbReference type="GO" id="GO:0015344">
    <property type="term" value="F:siderophore uptake transmembrane transporter activity"/>
    <property type="evidence" value="ECO:0007669"/>
    <property type="project" value="TreeGrafter"/>
</dbReference>
<organism evidence="13 14">
    <name type="scientific">Fusobacterium necrogenes</name>
    <dbReference type="NCBI Taxonomy" id="858"/>
    <lineage>
        <taxon>Bacteria</taxon>
        <taxon>Fusobacteriati</taxon>
        <taxon>Fusobacteriota</taxon>
        <taxon>Fusobacteriia</taxon>
        <taxon>Fusobacteriales</taxon>
        <taxon>Fusobacteriaceae</taxon>
        <taxon>Fusobacterium</taxon>
    </lineage>
</organism>
<evidence type="ECO:0000256" key="9">
    <source>
        <dbReference type="PROSITE-ProRule" id="PRU01360"/>
    </source>
</evidence>
<dbReference type="SUPFAM" id="SSF56935">
    <property type="entry name" value="Porins"/>
    <property type="match status" value="1"/>
</dbReference>
<name>A0A377GVP4_9FUSO</name>
<accession>A0A377GVP4</accession>
<evidence type="ECO:0000313" key="14">
    <source>
        <dbReference type="Proteomes" id="UP000255328"/>
    </source>
</evidence>
<evidence type="ECO:0000256" key="3">
    <source>
        <dbReference type="ARBA" id="ARBA00022452"/>
    </source>
</evidence>
<evidence type="ECO:0000256" key="2">
    <source>
        <dbReference type="ARBA" id="ARBA00022448"/>
    </source>
</evidence>
<evidence type="ECO:0000259" key="11">
    <source>
        <dbReference type="Pfam" id="PF00593"/>
    </source>
</evidence>
<evidence type="ECO:0000259" key="12">
    <source>
        <dbReference type="Pfam" id="PF07715"/>
    </source>
</evidence>
<dbReference type="AlphaFoldDB" id="A0A377GVP4"/>
<evidence type="ECO:0000256" key="7">
    <source>
        <dbReference type="ARBA" id="ARBA00023136"/>
    </source>
</evidence>
<dbReference type="EMBL" id="UGGU01000003">
    <property type="protein sequence ID" value="STO31067.1"/>
    <property type="molecule type" value="Genomic_DNA"/>
</dbReference>
<gene>
    <name evidence="13" type="primary">btuB</name>
    <name evidence="13" type="ORF">NCTC10723_00507</name>
</gene>
<dbReference type="Gene3D" id="2.170.130.10">
    <property type="entry name" value="TonB-dependent receptor, plug domain"/>
    <property type="match status" value="1"/>
</dbReference>
<dbReference type="OrthoDB" id="78201at2"/>
<keyword evidence="2 9" id="KW-0813">Transport</keyword>
<dbReference type="Proteomes" id="UP000255328">
    <property type="component" value="Unassembled WGS sequence"/>
</dbReference>
<evidence type="ECO:0000313" key="13">
    <source>
        <dbReference type="EMBL" id="STO31067.1"/>
    </source>
</evidence>
<evidence type="ECO:0000256" key="1">
    <source>
        <dbReference type="ARBA" id="ARBA00004571"/>
    </source>
</evidence>
<keyword evidence="8 9" id="KW-0998">Cell outer membrane</keyword>
<evidence type="ECO:0000256" key="10">
    <source>
        <dbReference type="RuleBase" id="RU003357"/>
    </source>
</evidence>
<feature type="domain" description="TonB-dependent receptor plug" evidence="12">
    <location>
        <begin position="38"/>
        <end position="145"/>
    </location>
</feature>
<dbReference type="InterPro" id="IPR037066">
    <property type="entry name" value="Plug_dom_sf"/>
</dbReference>
<keyword evidence="6 10" id="KW-0798">TonB box</keyword>
<dbReference type="PANTHER" id="PTHR30069">
    <property type="entry name" value="TONB-DEPENDENT OUTER MEMBRANE RECEPTOR"/>
    <property type="match status" value="1"/>
</dbReference>
<reference evidence="13 14" key="1">
    <citation type="submission" date="2018-06" db="EMBL/GenBank/DDBJ databases">
        <authorList>
            <consortium name="Pathogen Informatics"/>
            <person name="Doyle S."/>
        </authorList>
    </citation>
    <scope>NUCLEOTIDE SEQUENCE [LARGE SCALE GENOMIC DNA]</scope>
    <source>
        <strain evidence="13 14">NCTC10723</strain>
    </source>
</reference>
<keyword evidence="3 9" id="KW-1134">Transmembrane beta strand</keyword>
<dbReference type="InterPro" id="IPR000531">
    <property type="entry name" value="Beta-barrel_TonB"/>
</dbReference>
<sequence>MKKIIFMILAVNIVALGNEIRLSPTSITTTSGLNTPLVETNKNITLITKEEISKKQYNDVESILRDIPNIVITNSQFGPTINLRGSGERSMSRVKVMIDGISLTPLEETMGSLPINSIPISSIEKIEIIPGGGATLYGSGTTGGVVNIITLADSRNNFFSADFKFASYYNKDLDFAIGQNISEKLYLSLASQHSNKKGYRDGDDFKGKSFNGTLDYIINPKHRFKFQGLYFEDEGNTSTEIKKSLMVLNRKAKGENIDFDNKRSSLSLDYEYKPSESLTLYANIFQTEYERNFLQNDTRDFTIPRFSPNMPFSPVIKNLKSTLNGKFIEKSQGIKLKSKFEYDNGTLVAGYDYINTNVKRDSLVTTDRFKFSNASIGNFPIPPNLLGTLEGVVTIKNNLDIDKETHALYLLNNYNLTKNLDFTTGLRYEYSKYSGYRNSLGNIEGYNLENGGSLGGLLFPNNTPSRNLMNNHSNINENTDNLAGEIGFNYKFSDVRSLYTRYERGFISPLPSQLTNKENQIYTNSNLKSETIDSIEFGAKDVIGDTLITASFFFSQTNNEITTLDRNANNPALKEWRFENIEQTRRYGSEIFAQHYFNKLTLTESVSYTNAKINKVNNNEWLKKGDKVPMVPEWKITLGIDYNLTNKFLLGATYIYNSGYEKRELESYVKHKISDFGVTDIYGKYNIKDYLSLKVGINNIFNEQYNYFETETTAIPAPERNYYVGISLKF</sequence>
<dbReference type="RefSeq" id="WP_115269038.1">
    <property type="nucleotide sequence ID" value="NZ_UGGU01000003.1"/>
</dbReference>
<keyword evidence="5" id="KW-0732">Signal</keyword>